<dbReference type="InterPro" id="IPR013647">
    <property type="entry name" value="OligopepF_N_dom"/>
</dbReference>
<dbReference type="HOGENOM" id="CLU_021290_2_0_0"/>
<dbReference type="InterPro" id="IPR042088">
    <property type="entry name" value="OligoPept_F_C"/>
</dbReference>
<keyword evidence="4 6" id="KW-0862">Zinc</keyword>
<dbReference type="RefSeq" id="WP_013047607.1">
    <property type="nucleotide sequence ID" value="NC_014011.1"/>
</dbReference>
<evidence type="ECO:0000313" key="10">
    <source>
        <dbReference type="Proteomes" id="UP000002366"/>
    </source>
</evidence>
<dbReference type="Pfam" id="PF08439">
    <property type="entry name" value="Peptidase_M3_N"/>
    <property type="match status" value="1"/>
</dbReference>
<dbReference type="STRING" id="572547.Amico_0194"/>
<evidence type="ECO:0000256" key="4">
    <source>
        <dbReference type="ARBA" id="ARBA00022833"/>
    </source>
</evidence>
<reference evidence="9 10" key="1">
    <citation type="journal article" date="2010" name="Stand. Genomic Sci.">
        <title>Complete genome sequence of Aminobacterium colombiense type strain (ALA-1).</title>
        <authorList>
            <person name="Chertkov O."/>
            <person name="Sikorski J."/>
            <person name="Brambilla E."/>
            <person name="Lapidus A."/>
            <person name="Copeland A."/>
            <person name="Glavina Del Rio T."/>
            <person name="Nolan M."/>
            <person name="Lucas S."/>
            <person name="Tice H."/>
            <person name="Cheng J.F."/>
            <person name="Han C."/>
            <person name="Detter J.C."/>
            <person name="Bruce D."/>
            <person name="Tapia R."/>
            <person name="Goodwin L."/>
            <person name="Pitluck S."/>
            <person name="Liolios K."/>
            <person name="Ivanova N."/>
            <person name="Mavromatis K."/>
            <person name="Ovchinnikova G."/>
            <person name="Pati A."/>
            <person name="Chen A."/>
            <person name="Palaniappan K."/>
            <person name="Land M."/>
            <person name="Hauser L."/>
            <person name="Chang Y.J."/>
            <person name="Jeffries C.D."/>
            <person name="Spring S."/>
            <person name="Rohde M."/>
            <person name="Goker M."/>
            <person name="Bristow J."/>
            <person name="Eisen J.A."/>
            <person name="Markowitz V."/>
            <person name="Hugenholtz P."/>
            <person name="Kyrpides N.C."/>
            <person name="Klenk H.P."/>
        </authorList>
    </citation>
    <scope>NUCLEOTIDE SEQUENCE [LARGE SCALE GENOMIC DNA]</scope>
    <source>
        <strain evidence="10">DSM 12261 / ALA-1</strain>
    </source>
</reference>
<dbReference type="KEGG" id="aco:Amico_0194"/>
<dbReference type="NCBIfam" id="TIGR00181">
    <property type="entry name" value="pepF"/>
    <property type="match status" value="1"/>
</dbReference>
<comment type="similarity">
    <text evidence="6">Belongs to the peptidase M3B family.</text>
</comment>
<keyword evidence="3 6" id="KW-0378">Hydrolase</keyword>
<evidence type="ECO:0000256" key="6">
    <source>
        <dbReference type="RuleBase" id="RU368091"/>
    </source>
</evidence>
<dbReference type="EC" id="3.4.24.-" evidence="6"/>
<organism evidence="9 10">
    <name type="scientific">Aminobacterium colombiense (strain DSM 12261 / ALA-1)</name>
    <dbReference type="NCBI Taxonomy" id="572547"/>
    <lineage>
        <taxon>Bacteria</taxon>
        <taxon>Thermotogati</taxon>
        <taxon>Synergistota</taxon>
        <taxon>Synergistia</taxon>
        <taxon>Synergistales</taxon>
        <taxon>Aminobacteriaceae</taxon>
        <taxon>Aminobacterium</taxon>
    </lineage>
</organism>
<keyword evidence="5 6" id="KW-0482">Metalloprotease</keyword>
<evidence type="ECO:0000256" key="2">
    <source>
        <dbReference type="ARBA" id="ARBA00022723"/>
    </source>
</evidence>
<dbReference type="GO" id="GO:0006508">
    <property type="term" value="P:proteolysis"/>
    <property type="evidence" value="ECO:0007669"/>
    <property type="project" value="UniProtKB-KW"/>
</dbReference>
<dbReference type="Pfam" id="PF01432">
    <property type="entry name" value="Peptidase_M3"/>
    <property type="match status" value="1"/>
</dbReference>
<dbReference type="EMBL" id="CP001997">
    <property type="protein sequence ID" value="ADE56341.1"/>
    <property type="molecule type" value="Genomic_DNA"/>
</dbReference>
<protein>
    <recommendedName>
        <fullName evidence="6">Oligopeptidase F</fullName>
        <ecNumber evidence="6">3.4.24.-</ecNumber>
    </recommendedName>
</protein>
<evidence type="ECO:0000256" key="5">
    <source>
        <dbReference type="ARBA" id="ARBA00023049"/>
    </source>
</evidence>
<dbReference type="InterPro" id="IPR001567">
    <property type="entry name" value="Pept_M3A_M3B_dom"/>
</dbReference>
<dbReference type="SUPFAM" id="SSF55486">
    <property type="entry name" value="Metalloproteases ('zincins'), catalytic domain"/>
    <property type="match status" value="1"/>
</dbReference>
<proteinExistence type="inferred from homology"/>
<dbReference type="InterPro" id="IPR045090">
    <property type="entry name" value="Pept_M3A_M3B"/>
</dbReference>
<name>D5ECQ9_AMICL</name>
<dbReference type="GO" id="GO:0006518">
    <property type="term" value="P:peptide metabolic process"/>
    <property type="evidence" value="ECO:0007669"/>
    <property type="project" value="TreeGrafter"/>
</dbReference>
<feature type="domain" description="Oligopeptidase F N-terminal" evidence="8">
    <location>
        <begin position="125"/>
        <end position="194"/>
    </location>
</feature>
<dbReference type="Gene3D" id="1.10.1370.20">
    <property type="entry name" value="Oligoendopeptidase f, C-terminal domain"/>
    <property type="match status" value="1"/>
</dbReference>
<sequence length="608" mass="69292">MRHQQEKNPDVPTALPKREEIDSAYIWRLEDIYPSIDEWEKDFDGLEKLLPRFQAYQGCLLESAATLLDGIRLMENAEIIMGKLYAYAVMKSHEDTSKEFYQALADRVGYLLTKLTAAISFYTPEILSGGKGVIDGFLGQSEDLKQYAFFFENILRMAPHTLTPSEEELLARSGEVARGPENIFSLFTNADMVFPEVFDEDGNTIELSEERYTRLIRSQDRQVRREAYEGLFGTYSKYRNSLAAMYSSSVKGDLFYAMSRKYGSCLEAALDSDHIPLSVYDSVVDTVRFNLKPLHEYVALRKEILNVPELCMYDLYVPLANEIKKNITYEEALAMVVKGLEPLGEEYISVLKHGFEAGWIDVYENQGKRKGAYSWGSYGTHPYVLLNYNGTIQDVFTIAHEMGHAIHTWYSHGHQPFIYADYTIFLAEVASTTNEALLLDHLLESSLDRQSRLYLLNYSLEQIRTTVYRQAMFADFERQVHNMAEAGEPLTAERLSALWHGLNVTYYGPEISVDAHIDIEWARIPHFYTAFYVYKYVTGYAAATSLSQRIVGDGIAARKSYLDFLKQGGAAYSIDILKNAGVDMATPQPLQDTLNLFKEKLGELKDLL</sequence>
<keyword evidence="2 6" id="KW-0479">Metal-binding</keyword>
<dbReference type="GO" id="GO:0004222">
    <property type="term" value="F:metalloendopeptidase activity"/>
    <property type="evidence" value="ECO:0007669"/>
    <property type="project" value="UniProtKB-UniRule"/>
</dbReference>
<dbReference type="AlphaFoldDB" id="D5ECQ9"/>
<dbReference type="eggNOG" id="COG1164">
    <property type="taxonomic scope" value="Bacteria"/>
</dbReference>
<dbReference type="PANTHER" id="PTHR11804:SF84">
    <property type="entry name" value="SACCHAROLYSIN"/>
    <property type="match status" value="1"/>
</dbReference>
<evidence type="ECO:0000256" key="3">
    <source>
        <dbReference type="ARBA" id="ARBA00022801"/>
    </source>
</evidence>
<evidence type="ECO:0000313" key="9">
    <source>
        <dbReference type="EMBL" id="ADE56341.1"/>
    </source>
</evidence>
<evidence type="ECO:0000259" key="7">
    <source>
        <dbReference type="Pfam" id="PF01432"/>
    </source>
</evidence>
<feature type="domain" description="Peptidase M3A/M3B catalytic" evidence="7">
    <location>
        <begin position="215"/>
        <end position="595"/>
    </location>
</feature>
<dbReference type="GO" id="GO:0046872">
    <property type="term" value="F:metal ion binding"/>
    <property type="evidence" value="ECO:0007669"/>
    <property type="project" value="UniProtKB-UniRule"/>
</dbReference>
<dbReference type="CDD" id="cd09608">
    <property type="entry name" value="M3B_PepF"/>
    <property type="match status" value="1"/>
</dbReference>
<dbReference type="InterPro" id="IPR004438">
    <property type="entry name" value="Peptidase_M3B"/>
</dbReference>
<dbReference type="OrthoDB" id="9766487at2"/>
<gene>
    <name evidence="9" type="ordered locus">Amico_0194</name>
</gene>
<keyword evidence="1 6" id="KW-0645">Protease</keyword>
<dbReference type="Proteomes" id="UP000002366">
    <property type="component" value="Chromosome"/>
</dbReference>
<comment type="cofactor">
    <cofactor evidence="6">
        <name>Zn(2+)</name>
        <dbReference type="ChEBI" id="CHEBI:29105"/>
    </cofactor>
    <text evidence="6">Binds 1 zinc ion.</text>
</comment>
<comment type="function">
    <text evidence="6">Has oligopeptidase activity and degrades a variety of small bioactive peptides.</text>
</comment>
<dbReference type="PANTHER" id="PTHR11804">
    <property type="entry name" value="PROTEASE M3 THIMET OLIGOPEPTIDASE-RELATED"/>
    <property type="match status" value="1"/>
</dbReference>
<evidence type="ECO:0000256" key="1">
    <source>
        <dbReference type="ARBA" id="ARBA00022670"/>
    </source>
</evidence>
<evidence type="ECO:0000259" key="8">
    <source>
        <dbReference type="Pfam" id="PF08439"/>
    </source>
</evidence>
<accession>D5ECQ9</accession>
<keyword evidence="10" id="KW-1185">Reference proteome</keyword>
<dbReference type="Gene3D" id="1.20.140.70">
    <property type="entry name" value="Oligopeptidase f, N-terminal domain"/>
    <property type="match status" value="1"/>
</dbReference>
<dbReference type="Gene3D" id="1.10.287.830">
    <property type="entry name" value="putative peptidase helix hairpin domain like"/>
    <property type="match status" value="1"/>
</dbReference>